<dbReference type="Proteomes" id="UP000265520">
    <property type="component" value="Unassembled WGS sequence"/>
</dbReference>
<dbReference type="AlphaFoldDB" id="A0A392T618"/>
<evidence type="ECO:0000313" key="1">
    <source>
        <dbReference type="EMBL" id="MCI56541.1"/>
    </source>
</evidence>
<evidence type="ECO:0000313" key="2">
    <source>
        <dbReference type="Proteomes" id="UP000265520"/>
    </source>
</evidence>
<feature type="non-terminal residue" evidence="1">
    <location>
        <position position="43"/>
    </location>
</feature>
<protein>
    <submittedName>
        <fullName evidence="1">Uncharacterized protein</fullName>
    </submittedName>
</protein>
<reference evidence="1 2" key="1">
    <citation type="journal article" date="2018" name="Front. Plant Sci.">
        <title>Red Clover (Trifolium pratense) and Zigzag Clover (T. medium) - A Picture of Genomic Similarities and Differences.</title>
        <authorList>
            <person name="Dluhosova J."/>
            <person name="Istvanek J."/>
            <person name="Nedelnik J."/>
            <person name="Repkova J."/>
        </authorList>
    </citation>
    <scope>NUCLEOTIDE SEQUENCE [LARGE SCALE GENOMIC DNA]</scope>
    <source>
        <strain evidence="2">cv. 10/8</strain>
        <tissue evidence="1">Leaf</tissue>
    </source>
</reference>
<proteinExistence type="predicted"/>
<name>A0A392T618_9FABA</name>
<accession>A0A392T618</accession>
<sequence length="43" mass="4928">MATSNNTKLRREMMQNVRPLATHSTITMAASNNTELRCEMMQN</sequence>
<keyword evidence="2" id="KW-1185">Reference proteome</keyword>
<organism evidence="1 2">
    <name type="scientific">Trifolium medium</name>
    <dbReference type="NCBI Taxonomy" id="97028"/>
    <lineage>
        <taxon>Eukaryota</taxon>
        <taxon>Viridiplantae</taxon>
        <taxon>Streptophyta</taxon>
        <taxon>Embryophyta</taxon>
        <taxon>Tracheophyta</taxon>
        <taxon>Spermatophyta</taxon>
        <taxon>Magnoliopsida</taxon>
        <taxon>eudicotyledons</taxon>
        <taxon>Gunneridae</taxon>
        <taxon>Pentapetalae</taxon>
        <taxon>rosids</taxon>
        <taxon>fabids</taxon>
        <taxon>Fabales</taxon>
        <taxon>Fabaceae</taxon>
        <taxon>Papilionoideae</taxon>
        <taxon>50 kb inversion clade</taxon>
        <taxon>NPAAA clade</taxon>
        <taxon>Hologalegina</taxon>
        <taxon>IRL clade</taxon>
        <taxon>Trifolieae</taxon>
        <taxon>Trifolium</taxon>
    </lineage>
</organism>
<dbReference type="EMBL" id="LXQA010513915">
    <property type="protein sequence ID" value="MCI56541.1"/>
    <property type="molecule type" value="Genomic_DNA"/>
</dbReference>
<comment type="caution">
    <text evidence="1">The sequence shown here is derived from an EMBL/GenBank/DDBJ whole genome shotgun (WGS) entry which is preliminary data.</text>
</comment>